<keyword evidence="6" id="KW-1185">Reference proteome</keyword>
<dbReference type="GO" id="GO:0043386">
    <property type="term" value="P:mycotoxin biosynthetic process"/>
    <property type="evidence" value="ECO:0007669"/>
    <property type="project" value="InterPro"/>
</dbReference>
<proteinExistence type="inferred from homology"/>
<comment type="similarity">
    <text evidence="3">Belongs to the ustYa family.</text>
</comment>
<evidence type="ECO:0000313" key="6">
    <source>
        <dbReference type="Proteomes" id="UP000799437"/>
    </source>
</evidence>
<dbReference type="OrthoDB" id="3687641at2759"/>
<dbReference type="EMBL" id="ML996576">
    <property type="protein sequence ID" value="KAF2756296.1"/>
    <property type="molecule type" value="Genomic_DNA"/>
</dbReference>
<dbReference type="GO" id="GO:0016491">
    <property type="term" value="F:oxidoreductase activity"/>
    <property type="evidence" value="ECO:0007669"/>
    <property type="project" value="UniProtKB-KW"/>
</dbReference>
<dbReference type="GeneID" id="54486722"/>
<evidence type="ECO:0000256" key="3">
    <source>
        <dbReference type="ARBA" id="ARBA00035112"/>
    </source>
</evidence>
<keyword evidence="2" id="KW-0560">Oxidoreductase</keyword>
<comment type="pathway">
    <text evidence="1">Mycotoxin biosynthesis.</text>
</comment>
<gene>
    <name evidence="5" type="ORF">EJ05DRAFT_488074</name>
</gene>
<protein>
    <submittedName>
        <fullName evidence="5">Uncharacterized protein</fullName>
    </submittedName>
</protein>
<dbReference type="InterPro" id="IPR021765">
    <property type="entry name" value="UstYa-like"/>
</dbReference>
<dbReference type="Proteomes" id="UP000799437">
    <property type="component" value="Unassembled WGS sequence"/>
</dbReference>
<dbReference type="AlphaFoldDB" id="A0A6A6W2S7"/>
<dbReference type="PANTHER" id="PTHR33365:SF11">
    <property type="entry name" value="TAT PATHWAY SIGNAL SEQUENCE"/>
    <property type="match status" value="1"/>
</dbReference>
<dbReference type="PANTHER" id="PTHR33365">
    <property type="entry name" value="YALI0B05434P"/>
    <property type="match status" value="1"/>
</dbReference>
<reference evidence="5" key="1">
    <citation type="journal article" date="2020" name="Stud. Mycol.">
        <title>101 Dothideomycetes genomes: a test case for predicting lifestyles and emergence of pathogens.</title>
        <authorList>
            <person name="Haridas S."/>
            <person name="Albert R."/>
            <person name="Binder M."/>
            <person name="Bloem J."/>
            <person name="Labutti K."/>
            <person name="Salamov A."/>
            <person name="Andreopoulos B."/>
            <person name="Baker S."/>
            <person name="Barry K."/>
            <person name="Bills G."/>
            <person name="Bluhm B."/>
            <person name="Cannon C."/>
            <person name="Castanera R."/>
            <person name="Culley D."/>
            <person name="Daum C."/>
            <person name="Ezra D."/>
            <person name="Gonzalez J."/>
            <person name="Henrissat B."/>
            <person name="Kuo A."/>
            <person name="Liang C."/>
            <person name="Lipzen A."/>
            <person name="Lutzoni F."/>
            <person name="Magnuson J."/>
            <person name="Mondo S."/>
            <person name="Nolan M."/>
            <person name="Ohm R."/>
            <person name="Pangilinan J."/>
            <person name="Park H.-J."/>
            <person name="Ramirez L."/>
            <person name="Alfaro M."/>
            <person name="Sun H."/>
            <person name="Tritt A."/>
            <person name="Yoshinaga Y."/>
            <person name="Zwiers L.-H."/>
            <person name="Turgeon B."/>
            <person name="Goodwin S."/>
            <person name="Spatafora J."/>
            <person name="Crous P."/>
            <person name="Grigoriev I."/>
        </authorList>
    </citation>
    <scope>NUCLEOTIDE SEQUENCE</scope>
    <source>
        <strain evidence="5">CBS 121739</strain>
    </source>
</reference>
<keyword evidence="4" id="KW-0812">Transmembrane</keyword>
<evidence type="ECO:0000256" key="1">
    <source>
        <dbReference type="ARBA" id="ARBA00004685"/>
    </source>
</evidence>
<keyword evidence="4" id="KW-1133">Transmembrane helix</keyword>
<evidence type="ECO:0000256" key="4">
    <source>
        <dbReference type="SAM" id="Phobius"/>
    </source>
</evidence>
<dbReference type="RefSeq" id="XP_033598747.1">
    <property type="nucleotide sequence ID" value="XM_033745668.1"/>
</dbReference>
<sequence length="244" mass="27735">MGIFKSRPASEDQHHRLLQTMDDGDVSMTYVQKQRSRCAIFTSWFGSFVFGVLASSLVFGLLIKQGHLIVRHSYSFRDTDPLPHVPQETILFEADPVYSERANDDTDYAWNMLLPVSRHDILASGWLLRIEQQGRGFVYVSDAESRGLPPGQQTKHGPIYSVSMYHQLHCLARLRKMQWIMIDGVAILCAGDMTLEWPKQDGPSSGIAVDGWGIPHTCKSKVAIDDYMDRYHYNESMYFDAAGR</sequence>
<dbReference type="Pfam" id="PF11807">
    <property type="entry name" value="UstYa"/>
    <property type="match status" value="1"/>
</dbReference>
<accession>A0A6A6W2S7</accession>
<name>A0A6A6W2S7_9PEZI</name>
<keyword evidence="4" id="KW-0472">Membrane</keyword>
<feature type="transmembrane region" description="Helical" evidence="4">
    <location>
        <begin position="38"/>
        <end position="63"/>
    </location>
</feature>
<evidence type="ECO:0000256" key="2">
    <source>
        <dbReference type="ARBA" id="ARBA00023002"/>
    </source>
</evidence>
<evidence type="ECO:0000313" key="5">
    <source>
        <dbReference type="EMBL" id="KAF2756296.1"/>
    </source>
</evidence>
<organism evidence="5 6">
    <name type="scientific">Pseudovirgaria hyperparasitica</name>
    <dbReference type="NCBI Taxonomy" id="470096"/>
    <lineage>
        <taxon>Eukaryota</taxon>
        <taxon>Fungi</taxon>
        <taxon>Dikarya</taxon>
        <taxon>Ascomycota</taxon>
        <taxon>Pezizomycotina</taxon>
        <taxon>Dothideomycetes</taxon>
        <taxon>Dothideomycetes incertae sedis</taxon>
        <taxon>Acrospermales</taxon>
        <taxon>Acrospermaceae</taxon>
        <taxon>Pseudovirgaria</taxon>
    </lineage>
</organism>